<dbReference type="Proteomes" id="UP001172155">
    <property type="component" value="Unassembled WGS sequence"/>
</dbReference>
<evidence type="ECO:0000313" key="3">
    <source>
        <dbReference type="Proteomes" id="UP001172155"/>
    </source>
</evidence>
<feature type="region of interest" description="Disordered" evidence="1">
    <location>
        <begin position="1"/>
        <end position="62"/>
    </location>
</feature>
<sequence>MDAKSRPRPPSTPRSTGSCASNSKHLTRPSTPYVVDPWPSRPLPGGHRGHILPAQPTTDSQN</sequence>
<dbReference type="EMBL" id="JAUKUD010000006">
    <property type="protein sequence ID" value="KAK0740072.1"/>
    <property type="molecule type" value="Genomic_DNA"/>
</dbReference>
<feature type="compositionally biased region" description="Polar residues" evidence="1">
    <location>
        <begin position="17"/>
        <end position="30"/>
    </location>
</feature>
<comment type="caution">
    <text evidence="2">The sequence shown here is derived from an EMBL/GenBank/DDBJ whole genome shotgun (WGS) entry which is preliminary data.</text>
</comment>
<protein>
    <submittedName>
        <fullName evidence="2">Uncharacterized protein</fullName>
    </submittedName>
</protein>
<evidence type="ECO:0000256" key="1">
    <source>
        <dbReference type="SAM" id="MobiDB-lite"/>
    </source>
</evidence>
<accession>A0AA40BTF5</accession>
<dbReference type="AlphaFoldDB" id="A0AA40BTF5"/>
<reference evidence="2" key="1">
    <citation type="submission" date="2023-06" db="EMBL/GenBank/DDBJ databases">
        <title>Genome-scale phylogeny and comparative genomics of the fungal order Sordariales.</title>
        <authorList>
            <consortium name="Lawrence Berkeley National Laboratory"/>
            <person name="Hensen N."/>
            <person name="Bonometti L."/>
            <person name="Westerberg I."/>
            <person name="Brannstrom I.O."/>
            <person name="Guillou S."/>
            <person name="Cros-Aarteil S."/>
            <person name="Calhoun S."/>
            <person name="Haridas S."/>
            <person name="Kuo A."/>
            <person name="Mondo S."/>
            <person name="Pangilinan J."/>
            <person name="Riley R."/>
            <person name="LaButti K."/>
            <person name="Andreopoulos B."/>
            <person name="Lipzen A."/>
            <person name="Chen C."/>
            <person name="Yanf M."/>
            <person name="Daum C."/>
            <person name="Ng V."/>
            <person name="Clum A."/>
            <person name="Steindorff A."/>
            <person name="Ohm R."/>
            <person name="Martin F."/>
            <person name="Silar P."/>
            <person name="Natvig D."/>
            <person name="Lalanne C."/>
            <person name="Gautier V."/>
            <person name="Ament-velasquez S.L."/>
            <person name="Kruys A."/>
            <person name="Hutchinson M.I."/>
            <person name="Powell A.J."/>
            <person name="Barry K."/>
            <person name="Miller A.N."/>
            <person name="Grigoriev I.V."/>
            <person name="Debuchy R."/>
            <person name="Gladieux P."/>
            <person name="Thoren M.H."/>
            <person name="Johannesson H."/>
        </authorList>
    </citation>
    <scope>NUCLEOTIDE SEQUENCE</scope>
    <source>
        <strain evidence="2">SMH3187-1</strain>
    </source>
</reference>
<name>A0AA40BTF5_9PEZI</name>
<gene>
    <name evidence="2" type="ORF">B0T18DRAFT_417164</name>
</gene>
<keyword evidence="3" id="KW-1185">Reference proteome</keyword>
<proteinExistence type="predicted"/>
<evidence type="ECO:0000313" key="2">
    <source>
        <dbReference type="EMBL" id="KAK0740072.1"/>
    </source>
</evidence>
<organism evidence="2 3">
    <name type="scientific">Schizothecium vesticola</name>
    <dbReference type="NCBI Taxonomy" id="314040"/>
    <lineage>
        <taxon>Eukaryota</taxon>
        <taxon>Fungi</taxon>
        <taxon>Dikarya</taxon>
        <taxon>Ascomycota</taxon>
        <taxon>Pezizomycotina</taxon>
        <taxon>Sordariomycetes</taxon>
        <taxon>Sordariomycetidae</taxon>
        <taxon>Sordariales</taxon>
        <taxon>Schizotheciaceae</taxon>
        <taxon>Schizothecium</taxon>
    </lineage>
</organism>